<reference evidence="1" key="1">
    <citation type="submission" date="2023-05" db="EMBL/GenBank/DDBJ databases">
        <title>Comparative genomics of Bacillaceae isolates and their secondary metabolite potential.</title>
        <authorList>
            <person name="Song L."/>
            <person name="Nielsen L.J."/>
            <person name="Mohite O."/>
            <person name="Xu X."/>
            <person name="Weber T."/>
            <person name="Kovacs A.T."/>
        </authorList>
    </citation>
    <scope>NUCLEOTIDE SEQUENCE</scope>
    <source>
        <strain evidence="1">XLM17</strain>
    </source>
</reference>
<dbReference type="EMBL" id="CP126114">
    <property type="protein sequence ID" value="WHY88749.1"/>
    <property type="molecule type" value="Genomic_DNA"/>
</dbReference>
<name>A0AA95MUF9_9BACI</name>
<gene>
    <name evidence="1" type="ORF">QNH39_13320</name>
</gene>
<dbReference type="Proteomes" id="UP001178288">
    <property type="component" value="Chromosome"/>
</dbReference>
<dbReference type="KEGG" id="nnv:QNH39_13320"/>
<evidence type="ECO:0000313" key="2">
    <source>
        <dbReference type="Proteomes" id="UP001178288"/>
    </source>
</evidence>
<organism evidence="1 2">
    <name type="scientific">Neobacillus novalis</name>
    <dbReference type="NCBI Taxonomy" id="220687"/>
    <lineage>
        <taxon>Bacteria</taxon>
        <taxon>Bacillati</taxon>
        <taxon>Bacillota</taxon>
        <taxon>Bacilli</taxon>
        <taxon>Bacillales</taxon>
        <taxon>Bacillaceae</taxon>
        <taxon>Neobacillus</taxon>
    </lineage>
</organism>
<evidence type="ECO:0000313" key="1">
    <source>
        <dbReference type="EMBL" id="WHY88749.1"/>
    </source>
</evidence>
<keyword evidence="2" id="KW-1185">Reference proteome</keyword>
<dbReference type="AlphaFoldDB" id="A0AA95MUF9"/>
<accession>A0AA95MUF9</accession>
<proteinExistence type="predicted"/>
<protein>
    <submittedName>
        <fullName evidence="1">Uncharacterized protein</fullName>
    </submittedName>
</protein>
<sequence>MVFAPMVVNLGGVKVNSIDHASVLNFGPNQFIDHFVSYKRNQGYGEQNGDLVSMIIPISYILDSDISDTWITKNSIV</sequence>